<dbReference type="InterPro" id="IPR036300">
    <property type="entry name" value="MIR_dom_sf"/>
</dbReference>
<organism evidence="1 2">
    <name type="scientific">Streblomastix strix</name>
    <dbReference type="NCBI Taxonomy" id="222440"/>
    <lineage>
        <taxon>Eukaryota</taxon>
        <taxon>Metamonada</taxon>
        <taxon>Preaxostyla</taxon>
        <taxon>Oxymonadida</taxon>
        <taxon>Streblomastigidae</taxon>
        <taxon>Streblomastix</taxon>
    </lineage>
</organism>
<name>A0A5J4X2P1_9EUKA</name>
<dbReference type="SUPFAM" id="SSF82109">
    <property type="entry name" value="MIR domain"/>
    <property type="match status" value="1"/>
</dbReference>
<reference evidence="1 2" key="1">
    <citation type="submission" date="2019-03" db="EMBL/GenBank/DDBJ databases">
        <title>Single cell metagenomics reveals metabolic interactions within the superorganism composed of flagellate Streblomastix strix and complex community of Bacteroidetes bacteria on its surface.</title>
        <authorList>
            <person name="Treitli S.C."/>
            <person name="Kolisko M."/>
            <person name="Husnik F."/>
            <person name="Keeling P."/>
            <person name="Hampl V."/>
        </authorList>
    </citation>
    <scope>NUCLEOTIDE SEQUENCE [LARGE SCALE GENOMIC DNA]</scope>
    <source>
        <strain evidence="1">ST1C</strain>
    </source>
</reference>
<dbReference type="Proteomes" id="UP000324800">
    <property type="component" value="Unassembled WGS sequence"/>
</dbReference>
<comment type="caution">
    <text evidence="1">The sequence shown here is derived from an EMBL/GenBank/DDBJ whole genome shotgun (WGS) entry which is preliminary data.</text>
</comment>
<dbReference type="EMBL" id="SNRW01000385">
    <property type="protein sequence ID" value="KAA6401460.1"/>
    <property type="molecule type" value="Genomic_DNA"/>
</dbReference>
<sequence length="274" mass="30663">MSSSLWIPVNSIVAISTFKKNHTLPLLLSSEKTPNLKLQPVYNEGQHSDISGGKYQLWIIELAQSNDQNIGFHGVSGKYLTYGSLVRLRCILDGFLLCAQKQIASRRTGQLIPFIATQQMNNSEDSIWEILSINKNVQSGQPIEAKDQIYLKHHNSETFISPDFATSPIASIHRSLVSQLDEDFAIPQSLETYPLKLSLDEYKWQITLLSLPPTRTDHLLFGSAVSLITSNNINGVVSPAYSDPLQYGDRGVGIIHFDQNRQNIMVINTIIKKI</sequence>
<dbReference type="AlphaFoldDB" id="A0A5J4X2P1"/>
<evidence type="ECO:0000313" key="2">
    <source>
        <dbReference type="Proteomes" id="UP000324800"/>
    </source>
</evidence>
<evidence type="ECO:0000313" key="1">
    <source>
        <dbReference type="EMBL" id="KAA6401460.1"/>
    </source>
</evidence>
<gene>
    <name evidence="1" type="ORF">EZS28_003009</name>
</gene>
<proteinExistence type="predicted"/>
<evidence type="ECO:0008006" key="3">
    <source>
        <dbReference type="Google" id="ProtNLM"/>
    </source>
</evidence>
<accession>A0A5J4X2P1</accession>
<dbReference type="Gene3D" id="2.80.10.50">
    <property type="match status" value="1"/>
</dbReference>
<protein>
    <recommendedName>
        <fullName evidence="3">MIR domain-containing protein</fullName>
    </recommendedName>
</protein>